<feature type="compositionally biased region" description="Low complexity" evidence="1">
    <location>
        <begin position="401"/>
        <end position="411"/>
    </location>
</feature>
<feature type="region of interest" description="Disordered" evidence="1">
    <location>
        <begin position="318"/>
        <end position="348"/>
    </location>
</feature>
<feature type="compositionally biased region" description="Basic residues" evidence="1">
    <location>
        <begin position="479"/>
        <end position="492"/>
    </location>
</feature>
<keyword evidence="4" id="KW-1185">Reference proteome</keyword>
<feature type="domain" description="Nucleolus and neural progenitor protein-like N-terminal" evidence="2">
    <location>
        <begin position="42"/>
        <end position="198"/>
    </location>
</feature>
<organism evidence="3 4">
    <name type="scientific">Cylicocyclus nassatus</name>
    <name type="common">Nematode worm</name>
    <dbReference type="NCBI Taxonomy" id="53992"/>
    <lineage>
        <taxon>Eukaryota</taxon>
        <taxon>Metazoa</taxon>
        <taxon>Ecdysozoa</taxon>
        <taxon>Nematoda</taxon>
        <taxon>Chromadorea</taxon>
        <taxon>Rhabditida</taxon>
        <taxon>Rhabditina</taxon>
        <taxon>Rhabditomorpha</taxon>
        <taxon>Strongyloidea</taxon>
        <taxon>Strongylidae</taxon>
        <taxon>Cylicocyclus</taxon>
    </lineage>
</organism>
<dbReference type="Proteomes" id="UP001176961">
    <property type="component" value="Unassembled WGS sequence"/>
</dbReference>
<feature type="region of interest" description="Disordered" evidence="1">
    <location>
        <begin position="437"/>
        <end position="492"/>
    </location>
</feature>
<dbReference type="InterPro" id="IPR027951">
    <property type="entry name" value="Nepro_N"/>
</dbReference>
<evidence type="ECO:0000313" key="3">
    <source>
        <dbReference type="EMBL" id="CAJ0604781.1"/>
    </source>
</evidence>
<dbReference type="Pfam" id="PF14780">
    <property type="entry name" value="NEPRO_N"/>
    <property type="match status" value="1"/>
</dbReference>
<reference evidence="3" key="1">
    <citation type="submission" date="2023-07" db="EMBL/GenBank/DDBJ databases">
        <authorList>
            <consortium name="CYATHOMIX"/>
        </authorList>
    </citation>
    <scope>NUCLEOTIDE SEQUENCE</scope>
    <source>
        <strain evidence="3">N/A</strain>
    </source>
</reference>
<name>A0AA36H6Q7_CYLNA</name>
<gene>
    <name evidence="3" type="ORF">CYNAS_LOCUS16764</name>
</gene>
<evidence type="ECO:0000313" key="4">
    <source>
        <dbReference type="Proteomes" id="UP001176961"/>
    </source>
</evidence>
<comment type="caution">
    <text evidence="3">The sequence shown here is derived from an EMBL/GenBank/DDBJ whole genome shotgun (WGS) entry which is preliminary data.</text>
</comment>
<feature type="compositionally biased region" description="Polar residues" evidence="1">
    <location>
        <begin position="319"/>
        <end position="329"/>
    </location>
</feature>
<accession>A0AA36H6Q7</accession>
<feature type="compositionally biased region" description="Polar residues" evidence="1">
    <location>
        <begin position="438"/>
        <end position="454"/>
    </location>
</feature>
<evidence type="ECO:0000259" key="2">
    <source>
        <dbReference type="Pfam" id="PF14780"/>
    </source>
</evidence>
<feature type="compositionally biased region" description="Basic residues" evidence="1">
    <location>
        <begin position="330"/>
        <end position="343"/>
    </location>
</feature>
<evidence type="ECO:0000256" key="1">
    <source>
        <dbReference type="SAM" id="MobiDB-lite"/>
    </source>
</evidence>
<proteinExistence type="predicted"/>
<feature type="compositionally biased region" description="Basic residues" evidence="1">
    <location>
        <begin position="412"/>
        <end position="422"/>
    </location>
</feature>
<dbReference type="AlphaFoldDB" id="A0AA36H6Q7"/>
<dbReference type="EMBL" id="CATQJL010000316">
    <property type="protein sequence ID" value="CAJ0604781.1"/>
    <property type="molecule type" value="Genomic_DNA"/>
</dbReference>
<sequence>MVAGGMSWREEYAQLLSFLDACSVTFPVRTFNNNPEKDSTPVRRVAFALENMIDQLKKPLVPSTQALAQSLVYKFNGPHRRQGYWMNFKNLSRSLRKYNEDDLLKRVSDIHKKAMASSAGFHMPSNEVIRYIGSSYLKRLFRLQQIRDLCIRTSHVIMGQLELGHWEKFSLFIVAMCADISHGICKQASGMNTVYEKISGLLTSLDGRFPSSLSELSVFSDLCEKISGQKTVDTARVMRLLQMDDEQLEAARSKDQMAMFRDEVLSSIDLKNDSIDLGTTIERAALEDKEYTTDNQVAESRTASTTDSGLEVDFEAPVMSSTKESTTVSGKKHKKRLRKRKRKEKEMVDHLPLECSSSTVFENSDDDIVKDVENLEAILTKSKRRQSVEVLENELDLQSVHSSSVISSSIPPKRKKKKLKKSRLSRTIISTDFEFTKESASSADASDFNPPNSKNLERNASSRKRKSTDIDEKSSPKVSAKKKKKRLTVIVS</sequence>
<protein>
    <recommendedName>
        <fullName evidence="2">Nucleolus and neural progenitor protein-like N-terminal domain-containing protein</fullName>
    </recommendedName>
</protein>
<feature type="region of interest" description="Disordered" evidence="1">
    <location>
        <begin position="401"/>
        <end position="422"/>
    </location>
</feature>